<evidence type="ECO:0000256" key="2">
    <source>
        <dbReference type="SAM" id="MobiDB-lite"/>
    </source>
</evidence>
<feature type="compositionally biased region" description="Basic residues" evidence="2">
    <location>
        <begin position="221"/>
        <end position="245"/>
    </location>
</feature>
<dbReference type="SUPFAM" id="SSF47954">
    <property type="entry name" value="Cyclin-like"/>
    <property type="match status" value="1"/>
</dbReference>
<dbReference type="PANTHER" id="PTHR10026">
    <property type="entry name" value="CYCLIN"/>
    <property type="match status" value="1"/>
</dbReference>
<keyword evidence="5" id="KW-1185">Reference proteome</keyword>
<dbReference type="PIRSF" id="PIRSF036580">
    <property type="entry name" value="Cyclin_L"/>
    <property type="match status" value="1"/>
</dbReference>
<feature type="domain" description="Cyclin-like" evidence="3">
    <location>
        <begin position="36"/>
        <end position="120"/>
    </location>
</feature>
<dbReference type="Proteomes" id="UP000235965">
    <property type="component" value="Unassembled WGS sequence"/>
</dbReference>
<organism evidence="4 5">
    <name type="scientific">Cryptotermes secundus</name>
    <dbReference type="NCBI Taxonomy" id="105785"/>
    <lineage>
        <taxon>Eukaryota</taxon>
        <taxon>Metazoa</taxon>
        <taxon>Ecdysozoa</taxon>
        <taxon>Arthropoda</taxon>
        <taxon>Hexapoda</taxon>
        <taxon>Insecta</taxon>
        <taxon>Pterygota</taxon>
        <taxon>Neoptera</taxon>
        <taxon>Polyneoptera</taxon>
        <taxon>Dictyoptera</taxon>
        <taxon>Blattodea</taxon>
        <taxon>Blattoidea</taxon>
        <taxon>Termitoidae</taxon>
        <taxon>Kalotermitidae</taxon>
        <taxon>Cryptotermitinae</taxon>
        <taxon>Cryptotermes</taxon>
    </lineage>
</organism>
<dbReference type="STRING" id="105785.A0A2J7REY7"/>
<evidence type="ECO:0000313" key="5">
    <source>
        <dbReference type="Proteomes" id="UP000235965"/>
    </source>
</evidence>
<feature type="compositionally biased region" description="Gly residues" evidence="2">
    <location>
        <begin position="155"/>
        <end position="166"/>
    </location>
</feature>
<gene>
    <name evidence="4" type="ORF">B7P43_G13214</name>
</gene>
<evidence type="ECO:0000256" key="1">
    <source>
        <dbReference type="ARBA" id="ARBA00023127"/>
    </source>
</evidence>
<comment type="caution">
    <text evidence="4">The sequence shown here is derived from an EMBL/GenBank/DDBJ whole genome shotgun (WGS) entry which is preliminary data.</text>
</comment>
<evidence type="ECO:0000259" key="3">
    <source>
        <dbReference type="SMART" id="SM00385"/>
    </source>
</evidence>
<proteinExistence type="predicted"/>
<dbReference type="InterPro" id="IPR013763">
    <property type="entry name" value="Cyclin-like_dom"/>
</dbReference>
<dbReference type="EMBL" id="NEVH01004423">
    <property type="protein sequence ID" value="PNF39399.1"/>
    <property type="molecule type" value="Genomic_DNA"/>
</dbReference>
<dbReference type="InterPro" id="IPR036915">
    <property type="entry name" value="Cyclin-like_sf"/>
</dbReference>
<feature type="region of interest" description="Disordered" evidence="2">
    <location>
        <begin position="143"/>
        <end position="245"/>
    </location>
</feature>
<protein>
    <recommendedName>
        <fullName evidence="3">Cyclin-like domain-containing protein</fullName>
    </recommendedName>
</protein>
<dbReference type="Gene3D" id="1.10.472.10">
    <property type="entry name" value="Cyclin-like"/>
    <property type="match status" value="2"/>
</dbReference>
<reference evidence="4 5" key="1">
    <citation type="submission" date="2017-12" db="EMBL/GenBank/DDBJ databases">
        <title>Hemimetabolous genomes reveal molecular basis of termite eusociality.</title>
        <authorList>
            <person name="Harrison M.C."/>
            <person name="Jongepier E."/>
            <person name="Robertson H.M."/>
            <person name="Arning N."/>
            <person name="Bitard-Feildel T."/>
            <person name="Chao H."/>
            <person name="Childers C.P."/>
            <person name="Dinh H."/>
            <person name="Doddapaneni H."/>
            <person name="Dugan S."/>
            <person name="Gowin J."/>
            <person name="Greiner C."/>
            <person name="Han Y."/>
            <person name="Hu H."/>
            <person name="Hughes D.S.T."/>
            <person name="Huylmans A.-K."/>
            <person name="Kemena C."/>
            <person name="Kremer L.P.M."/>
            <person name="Lee S.L."/>
            <person name="Lopez-Ezquerra A."/>
            <person name="Mallet L."/>
            <person name="Monroy-Kuhn J.M."/>
            <person name="Moser A."/>
            <person name="Murali S.C."/>
            <person name="Muzny D.M."/>
            <person name="Otani S."/>
            <person name="Piulachs M.-D."/>
            <person name="Poelchau M."/>
            <person name="Qu J."/>
            <person name="Schaub F."/>
            <person name="Wada-Katsumata A."/>
            <person name="Worley K.C."/>
            <person name="Xie Q."/>
            <person name="Ylla G."/>
            <person name="Poulsen M."/>
            <person name="Gibbs R.A."/>
            <person name="Schal C."/>
            <person name="Richards S."/>
            <person name="Belles X."/>
            <person name="Korb J."/>
            <person name="Bornberg-Bauer E."/>
        </authorList>
    </citation>
    <scope>NUCLEOTIDE SEQUENCE [LARGE SCALE GENOMIC DNA]</scope>
    <source>
        <tissue evidence="4">Whole body</tissue>
    </source>
</reference>
<accession>A0A2J7REY7</accession>
<dbReference type="AlphaFoldDB" id="A0A2J7REY7"/>
<sequence length="270" mass="30883">MIQDQNYIALKTEVMKAELRVLKELGFCDYVKHTHSIILEYLQILGFGKHENMVQLAWNYLNDSLRTDVFVRYQPETIACACIHLTMREENFLFPEALDWFSDFGVSKEDVQDVCFRIVRLNKRPAPNVDELDRRVKELRRQYQEDQEARMKARGGSGCGAGGTGAQSGNKRPNGGSNSPTSPHSRSRHSSPTRCSTIIHHNSGSPRWGGGSTSRNNHASDKHRSRRRSRTVSHSPPPKRSKKSKKILIKITIEVIRKKRKVKKVFMVKV</sequence>
<dbReference type="InParanoid" id="A0A2J7REY7"/>
<dbReference type="SMART" id="SM00385">
    <property type="entry name" value="CYCLIN"/>
    <property type="match status" value="1"/>
</dbReference>
<dbReference type="GO" id="GO:0016538">
    <property type="term" value="F:cyclin-dependent protein serine/threonine kinase regulator activity"/>
    <property type="evidence" value="ECO:0007669"/>
    <property type="project" value="InterPro"/>
</dbReference>
<dbReference type="InterPro" id="IPR043198">
    <property type="entry name" value="Cyclin/Ssn8"/>
</dbReference>
<evidence type="ECO:0000313" key="4">
    <source>
        <dbReference type="EMBL" id="PNF39399.1"/>
    </source>
</evidence>
<keyword evidence="1" id="KW-0195">Cyclin</keyword>
<dbReference type="OrthoDB" id="10264655at2759"/>
<dbReference type="GO" id="GO:0006357">
    <property type="term" value="P:regulation of transcription by RNA polymerase II"/>
    <property type="evidence" value="ECO:0007669"/>
    <property type="project" value="InterPro"/>
</dbReference>
<dbReference type="FunFam" id="1.10.472.10:FF:000031">
    <property type="entry name" value="cyclin-L1-1-like isoform X1"/>
    <property type="match status" value="1"/>
</dbReference>
<name>A0A2J7REY7_9NEOP</name>